<dbReference type="Pfam" id="PF00293">
    <property type="entry name" value="NUDIX"/>
    <property type="match status" value="1"/>
</dbReference>
<organism evidence="3 4">
    <name type="scientific">Longispora fulva</name>
    <dbReference type="NCBI Taxonomy" id="619741"/>
    <lineage>
        <taxon>Bacteria</taxon>
        <taxon>Bacillati</taxon>
        <taxon>Actinomycetota</taxon>
        <taxon>Actinomycetes</taxon>
        <taxon>Micromonosporales</taxon>
        <taxon>Micromonosporaceae</taxon>
        <taxon>Longispora</taxon>
    </lineage>
</organism>
<dbReference type="InterPro" id="IPR015797">
    <property type="entry name" value="NUDIX_hydrolase-like_dom_sf"/>
</dbReference>
<feature type="compositionally biased region" description="Low complexity" evidence="1">
    <location>
        <begin position="158"/>
        <end position="175"/>
    </location>
</feature>
<dbReference type="Proteomes" id="UP000622552">
    <property type="component" value="Unassembled WGS sequence"/>
</dbReference>
<feature type="domain" description="Nudix hydrolase" evidence="2">
    <location>
        <begin position="1"/>
        <end position="115"/>
    </location>
</feature>
<dbReference type="SUPFAM" id="SSF55811">
    <property type="entry name" value="Nudix"/>
    <property type="match status" value="1"/>
</dbReference>
<feature type="region of interest" description="Disordered" evidence="1">
    <location>
        <begin position="138"/>
        <end position="175"/>
    </location>
</feature>
<keyword evidence="4" id="KW-1185">Reference proteome</keyword>
<evidence type="ECO:0000313" key="3">
    <source>
        <dbReference type="EMBL" id="MBG6141736.1"/>
    </source>
</evidence>
<dbReference type="PROSITE" id="PS51462">
    <property type="entry name" value="NUDIX"/>
    <property type="match status" value="1"/>
</dbReference>
<name>A0A8J7H082_9ACTN</name>
<reference evidence="3" key="1">
    <citation type="submission" date="2020-11" db="EMBL/GenBank/DDBJ databases">
        <title>Sequencing the genomes of 1000 actinobacteria strains.</title>
        <authorList>
            <person name="Klenk H.-P."/>
        </authorList>
    </citation>
    <scope>NUCLEOTIDE SEQUENCE</scope>
    <source>
        <strain evidence="3">DSM 45356</strain>
    </source>
</reference>
<dbReference type="AlphaFoldDB" id="A0A8J7H082"/>
<dbReference type="InterPro" id="IPR000086">
    <property type="entry name" value="NUDIX_hydrolase_dom"/>
</dbReference>
<proteinExistence type="predicted"/>
<protein>
    <submittedName>
        <fullName evidence="3">8-oxo-dGTP pyrophosphatase MutT (NUDIX family)</fullName>
    </submittedName>
</protein>
<evidence type="ECO:0000259" key="2">
    <source>
        <dbReference type="PROSITE" id="PS51462"/>
    </source>
</evidence>
<gene>
    <name evidence="3" type="ORF">IW245_007930</name>
</gene>
<sequence>MLLIRRTKANRPVYFTTPGGGIEPGDSSPVDALRRELREELGATADRYQQVLVNTFPYGEGVVVQYFFVCRLVALDMSARHGPEFDDPSRGRYDLARVTPPAGLTGLRLRPEGLTDFLTNNHEALMLAVDLAPPDLVLAEHPPAAAGEQPPGPEQPRAEGAAQAPGPEGTAQVAG</sequence>
<dbReference type="EMBL" id="JADOUF010000001">
    <property type="protein sequence ID" value="MBG6141736.1"/>
    <property type="molecule type" value="Genomic_DNA"/>
</dbReference>
<evidence type="ECO:0000256" key="1">
    <source>
        <dbReference type="SAM" id="MobiDB-lite"/>
    </source>
</evidence>
<comment type="caution">
    <text evidence="3">The sequence shown here is derived from an EMBL/GenBank/DDBJ whole genome shotgun (WGS) entry which is preliminary data.</text>
</comment>
<accession>A0A8J7H082</accession>
<evidence type="ECO:0000313" key="4">
    <source>
        <dbReference type="Proteomes" id="UP000622552"/>
    </source>
</evidence>
<dbReference type="Gene3D" id="3.90.79.10">
    <property type="entry name" value="Nucleoside Triphosphate Pyrophosphohydrolase"/>
    <property type="match status" value="1"/>
</dbReference>